<feature type="compositionally biased region" description="Polar residues" evidence="1">
    <location>
        <begin position="80"/>
        <end position="91"/>
    </location>
</feature>
<dbReference type="AlphaFoldDB" id="V9DU13"/>
<proteinExistence type="predicted"/>
<accession>V9DU13</accession>
<feature type="compositionally biased region" description="Low complexity" evidence="1">
    <location>
        <begin position="93"/>
        <end position="110"/>
    </location>
</feature>
<name>V9DU13_PHYNI</name>
<evidence type="ECO:0000313" key="3">
    <source>
        <dbReference type="Proteomes" id="UP000018721"/>
    </source>
</evidence>
<evidence type="ECO:0000256" key="1">
    <source>
        <dbReference type="SAM" id="MobiDB-lite"/>
    </source>
</evidence>
<dbReference type="HOGENOM" id="CLU_958028_0_0_1"/>
<gene>
    <name evidence="2" type="ORF">F443_22738</name>
</gene>
<feature type="region of interest" description="Disordered" evidence="1">
    <location>
        <begin position="42"/>
        <end position="129"/>
    </location>
</feature>
<dbReference type="EMBL" id="ANIZ01004393">
    <property type="protein sequence ID" value="ETI30141.1"/>
    <property type="molecule type" value="Genomic_DNA"/>
</dbReference>
<feature type="region of interest" description="Disordered" evidence="1">
    <location>
        <begin position="263"/>
        <end position="291"/>
    </location>
</feature>
<keyword evidence="3" id="KW-1185">Reference proteome</keyword>
<reference evidence="2 3" key="1">
    <citation type="submission" date="2013-11" db="EMBL/GenBank/DDBJ databases">
        <title>The Genome Sequence of Phytophthora parasitica P1569.</title>
        <authorList>
            <consortium name="The Broad Institute Genomics Platform"/>
            <person name="Russ C."/>
            <person name="Tyler B."/>
            <person name="Panabieres F."/>
            <person name="Shan W."/>
            <person name="Tripathy S."/>
            <person name="Grunwald N."/>
            <person name="Machado M."/>
            <person name="Johnson C.S."/>
            <person name="Arredondo F."/>
            <person name="Hong C."/>
            <person name="Coffey M."/>
            <person name="Young S.K."/>
            <person name="Zeng Q."/>
            <person name="Gargeya S."/>
            <person name="Fitzgerald M."/>
            <person name="Abouelleil A."/>
            <person name="Alvarado L."/>
            <person name="Chapman S.B."/>
            <person name="Gainer-Dewar J."/>
            <person name="Goldberg J."/>
            <person name="Griggs A."/>
            <person name="Gujja S."/>
            <person name="Hansen M."/>
            <person name="Howarth C."/>
            <person name="Imamovic A."/>
            <person name="Ireland A."/>
            <person name="Larimer J."/>
            <person name="McCowan C."/>
            <person name="Murphy C."/>
            <person name="Pearson M."/>
            <person name="Poon T.W."/>
            <person name="Priest M."/>
            <person name="Roberts A."/>
            <person name="Saif S."/>
            <person name="Shea T."/>
            <person name="Sykes S."/>
            <person name="Wortman J."/>
            <person name="Nusbaum C."/>
            <person name="Birren B."/>
        </authorList>
    </citation>
    <scope>NUCLEOTIDE SEQUENCE [LARGE SCALE GENOMIC DNA]</scope>
    <source>
        <strain evidence="2 3">P1569</strain>
    </source>
</reference>
<dbReference type="Proteomes" id="UP000018721">
    <property type="component" value="Unassembled WGS sequence"/>
</dbReference>
<sequence length="291" mass="29440">MSTPSRSRGLTSSPAQTIAILAAPVRSAITTLGGLGSAQAMIQRAAGSTTRGRGSGRSSRASDQGRSQSVPRRSVAAASESANLESTQVLTPATGTIPSGTSATSGTAGSDEGPVASSENQGGPAQVPCPGLQRAINYFQGQLGLPVSDGSTLVPSQAQTENVAGSQTVALSTAPIGNYGSTSQVTNGVTPLINSATPRVRAAIPSYKGCTIGSQINPTNSGFNPFLVNTDWVRTPVVAQATPEASFGPAWNTPFTETSPGWEGAIRSGEYSSHAYQPTTPTTPALYSQSG</sequence>
<evidence type="ECO:0000313" key="2">
    <source>
        <dbReference type="EMBL" id="ETI30141.1"/>
    </source>
</evidence>
<comment type="caution">
    <text evidence="2">The sequence shown here is derived from an EMBL/GenBank/DDBJ whole genome shotgun (WGS) entry which is preliminary data.</text>
</comment>
<feature type="compositionally biased region" description="Polar residues" evidence="1">
    <location>
        <begin position="270"/>
        <end position="291"/>
    </location>
</feature>
<organism evidence="2 3">
    <name type="scientific">Phytophthora nicotianae P1569</name>
    <dbReference type="NCBI Taxonomy" id="1317065"/>
    <lineage>
        <taxon>Eukaryota</taxon>
        <taxon>Sar</taxon>
        <taxon>Stramenopiles</taxon>
        <taxon>Oomycota</taxon>
        <taxon>Peronosporomycetes</taxon>
        <taxon>Peronosporales</taxon>
        <taxon>Peronosporaceae</taxon>
        <taxon>Phytophthora</taxon>
    </lineage>
</organism>
<protein>
    <submittedName>
        <fullName evidence="2">Uncharacterized protein</fullName>
    </submittedName>
</protein>
<feature type="compositionally biased region" description="Low complexity" evidence="1">
    <location>
        <begin position="43"/>
        <end position="69"/>
    </location>
</feature>